<keyword evidence="6" id="KW-1185">Reference proteome</keyword>
<dbReference type="SUPFAM" id="SSF53474">
    <property type="entry name" value="alpha/beta-Hydrolases"/>
    <property type="match status" value="1"/>
</dbReference>
<evidence type="ECO:0000256" key="3">
    <source>
        <dbReference type="RuleBase" id="RU361235"/>
    </source>
</evidence>
<feature type="chain" id="PRO_5043091070" description="Carboxylic ester hydrolase" evidence="3">
    <location>
        <begin position="20"/>
        <end position="564"/>
    </location>
</feature>
<dbReference type="GeneID" id="89930866"/>
<dbReference type="GO" id="GO:0016787">
    <property type="term" value="F:hydrolase activity"/>
    <property type="evidence" value="ECO:0007669"/>
    <property type="project" value="UniProtKB-KW"/>
</dbReference>
<reference evidence="5 6" key="1">
    <citation type="submission" date="2023-08" db="EMBL/GenBank/DDBJ databases">
        <title>Black Yeasts Isolated from many extreme environments.</title>
        <authorList>
            <person name="Coleine C."/>
            <person name="Stajich J.E."/>
            <person name="Selbmann L."/>
        </authorList>
    </citation>
    <scope>NUCLEOTIDE SEQUENCE [LARGE SCALE GENOMIC DNA]</scope>
    <source>
        <strain evidence="5 6">CCFEE 5935</strain>
    </source>
</reference>
<dbReference type="InterPro" id="IPR050309">
    <property type="entry name" value="Type-B_Carboxylest/Lipase"/>
</dbReference>
<evidence type="ECO:0000256" key="2">
    <source>
        <dbReference type="ARBA" id="ARBA00022801"/>
    </source>
</evidence>
<dbReference type="RefSeq" id="XP_064655067.1">
    <property type="nucleotide sequence ID" value="XM_064806762.1"/>
</dbReference>
<keyword evidence="3" id="KW-0732">Signal</keyword>
<comment type="similarity">
    <text evidence="1 3">Belongs to the type-B carboxylesterase/lipase family.</text>
</comment>
<comment type="caution">
    <text evidence="5">The sequence shown here is derived from an EMBL/GenBank/DDBJ whole genome shotgun (WGS) entry which is preliminary data.</text>
</comment>
<accession>A0AAV9NXW9</accession>
<evidence type="ECO:0000256" key="1">
    <source>
        <dbReference type="ARBA" id="ARBA00005964"/>
    </source>
</evidence>
<name>A0AAV9NXW9_9PEZI</name>
<organism evidence="5 6">
    <name type="scientific">Saxophila tyrrhenica</name>
    <dbReference type="NCBI Taxonomy" id="1690608"/>
    <lineage>
        <taxon>Eukaryota</taxon>
        <taxon>Fungi</taxon>
        <taxon>Dikarya</taxon>
        <taxon>Ascomycota</taxon>
        <taxon>Pezizomycotina</taxon>
        <taxon>Dothideomycetes</taxon>
        <taxon>Dothideomycetidae</taxon>
        <taxon>Mycosphaerellales</taxon>
        <taxon>Extremaceae</taxon>
        <taxon>Saxophila</taxon>
    </lineage>
</organism>
<gene>
    <name evidence="5" type="ORF">LTR77_009535</name>
</gene>
<proteinExistence type="inferred from homology"/>
<dbReference type="InterPro" id="IPR002018">
    <property type="entry name" value="CarbesteraseB"/>
</dbReference>
<keyword evidence="2 3" id="KW-0378">Hydrolase</keyword>
<dbReference type="Proteomes" id="UP001337655">
    <property type="component" value="Unassembled WGS sequence"/>
</dbReference>
<evidence type="ECO:0000259" key="4">
    <source>
        <dbReference type="Pfam" id="PF00135"/>
    </source>
</evidence>
<dbReference type="Gene3D" id="3.40.50.1820">
    <property type="entry name" value="alpha/beta hydrolase"/>
    <property type="match status" value="1"/>
</dbReference>
<feature type="signal peptide" evidence="3">
    <location>
        <begin position="1"/>
        <end position="19"/>
    </location>
</feature>
<dbReference type="InterPro" id="IPR019826">
    <property type="entry name" value="Carboxylesterase_B_AS"/>
</dbReference>
<dbReference type="Pfam" id="PF00135">
    <property type="entry name" value="COesterase"/>
    <property type="match status" value="1"/>
</dbReference>
<dbReference type="InterPro" id="IPR029058">
    <property type="entry name" value="AB_hydrolase_fold"/>
</dbReference>
<evidence type="ECO:0000313" key="6">
    <source>
        <dbReference type="Proteomes" id="UP001337655"/>
    </source>
</evidence>
<sequence>MRPSSSLVTPLFAVAAIAAAVPHEHCPLAQTRNGTYEGVYSPEYDQDFFLGMPFAQPPVNDLRFRNPQSLNTSWHGSQPAVEYSPACVGYGSSQMGYEISEDCLYLNVIRPAGVGPKQKLPILVWIHGGGFVQGSGVDLRYNMSFIVQQSQQMGQPIMAVTLNYRLSAFGFLQGYDEQDASAGGNWGVRDQRLALHWIQENVDAFGGDPDKVTIWGQSAGAGSVGLQITAYDGRDDGLFRSAIMDSGNPIFYGDMKQNYEPIYQNFTRQAGCGNSTDGLQCLRDLPFDALNDVLNTTEFSGAWTPQIDGDIIARYSSDQVADGAFVKVPIIDGTNSDEGTSFAPEGLNTTKQFREALISDEGMNATFARAILNAYPLFSPDNDLANLGPIDFVPLAYPYGTQWRRTTTYYTDSRFEANRRLTCQTWTFYGIPAYCYRFNAIPSWAGPYDGATHFVEVAFAMKNLLGVGYPPVRSPPFQGLSKGYFELATLMSGDWVSFVAHGNPNKWDRAGVMASLQKRVPHWDKYADAVFQYEGNSTLRMRKDDWRQEGIDLINSANKEVYGR</sequence>
<evidence type="ECO:0000313" key="5">
    <source>
        <dbReference type="EMBL" id="KAK5164871.1"/>
    </source>
</evidence>
<dbReference type="InterPro" id="IPR019819">
    <property type="entry name" value="Carboxylesterase_B_CS"/>
</dbReference>
<dbReference type="PANTHER" id="PTHR11559">
    <property type="entry name" value="CARBOXYLESTERASE"/>
    <property type="match status" value="1"/>
</dbReference>
<dbReference type="EC" id="3.1.1.-" evidence="3"/>
<dbReference type="PROSITE" id="PS00941">
    <property type="entry name" value="CARBOXYLESTERASE_B_2"/>
    <property type="match status" value="1"/>
</dbReference>
<dbReference type="EMBL" id="JAVRRT010000018">
    <property type="protein sequence ID" value="KAK5164871.1"/>
    <property type="molecule type" value="Genomic_DNA"/>
</dbReference>
<feature type="domain" description="Carboxylesterase type B" evidence="4">
    <location>
        <begin position="27"/>
        <end position="528"/>
    </location>
</feature>
<dbReference type="PROSITE" id="PS00122">
    <property type="entry name" value="CARBOXYLESTERASE_B_1"/>
    <property type="match status" value="1"/>
</dbReference>
<protein>
    <recommendedName>
        <fullName evidence="3">Carboxylic ester hydrolase</fullName>
        <ecNumber evidence="3">3.1.1.-</ecNumber>
    </recommendedName>
</protein>
<dbReference type="AlphaFoldDB" id="A0AAV9NXW9"/>